<dbReference type="SUPFAM" id="SSF56399">
    <property type="entry name" value="ADP-ribosylation"/>
    <property type="match status" value="1"/>
</dbReference>
<feature type="domain" description="RCC1-like" evidence="10">
    <location>
        <begin position="17"/>
        <end position="268"/>
    </location>
</feature>
<feature type="coiled-coil region" evidence="9">
    <location>
        <begin position="307"/>
        <end position="351"/>
    </location>
</feature>
<sequence>MGHAGDRVAAPNIIPTITKASQICCGGSFSMCVCTDGTLYSWGNNEKGQLGLGHHDNVYKPTLVALQDKILRIAACGNHALALNSDGLLFSWGANTSGELGTGDTMDLSTPQRILGLIGVQQIACGWKFSIALTSSGLYAWGCNQRGQLGLGHTENQSFPTAVKFPTEVKITQIGCGSSHVLVATDRELYSWGENEFGQLGIGKQPDHRSPVPIVGLKQKKVIQICCGYFHNFAITAKSVYCWGQNLYCQLGLGHSDDRNTPQKMEFFTKEYMPCIFTKLKGIELNDTKEMKLKFLEADIHFLVGTVGQYRRDIEVMKRDRKALEAQLKEIPELKAECERLVQHKKELEVQLKEREHGPMQVFHKQFGFSPEVISKLQEYGIRSVRDLFYLGEEDWKNLGVFIKGFELVQMKERLADLKILSNNISDESCFDTVLQSYKFDLENLIQDIDKIPDEIFKPLKNYLNVYNSSKRSLFQAFSYLLPNEIKELIYARVNNPEDIQHINDWKIFANKIHPTSISKLITYGTGPKRITKYLQTNIDDIINFNELISLPPSQKPLPFVEAVYSVFDLRKQKPSEYSMTCLLENGKVIIKKFQTATETSLPIIMENDEYLAIYFYTEQWRDGVDNLYEIINSNLAAKTRNEDTISKCRSFLFYLLNGIKKLPDTTYSKLYRGIKKNLLTEYPDKYVEGKTITWYSFTSTSASPNIATEFLSDCPEGTQFVISDVTCGKSICEFSSYKNEKEVLLPPGTTFCITKIEKQEKQVTIHLKYLSLIKKQEN</sequence>
<evidence type="ECO:0000256" key="6">
    <source>
        <dbReference type="ARBA" id="ARBA00047597"/>
    </source>
</evidence>
<dbReference type="GO" id="GO:0016779">
    <property type="term" value="F:nucleotidyltransferase activity"/>
    <property type="evidence" value="ECO:0007669"/>
    <property type="project" value="UniProtKB-KW"/>
</dbReference>
<evidence type="ECO:0000256" key="4">
    <source>
        <dbReference type="ARBA" id="ARBA00022695"/>
    </source>
</evidence>
<dbReference type="Pfam" id="PF01129">
    <property type="entry name" value="ART"/>
    <property type="match status" value="1"/>
</dbReference>
<feature type="repeat" description="RCC1" evidence="7">
    <location>
        <begin position="87"/>
        <end position="136"/>
    </location>
</feature>
<evidence type="ECO:0000256" key="7">
    <source>
        <dbReference type="PROSITE-ProRule" id="PRU00235"/>
    </source>
</evidence>
<dbReference type="SUPFAM" id="SSF50985">
    <property type="entry name" value="RCC1/BLIP-II"/>
    <property type="match status" value="1"/>
</dbReference>
<accession>A0A6B2KYG3</accession>
<dbReference type="PANTHER" id="PTHR22870:SF408">
    <property type="entry name" value="OS09G0560450 PROTEIN"/>
    <property type="match status" value="1"/>
</dbReference>
<evidence type="ECO:0000256" key="2">
    <source>
        <dbReference type="ARBA" id="ARBA00022676"/>
    </source>
</evidence>
<dbReference type="Gene3D" id="2.130.10.30">
    <property type="entry name" value="Regulator of chromosome condensation 1/beta-lactamase-inhibitor protein II"/>
    <property type="match status" value="2"/>
</dbReference>
<name>A0A6B2KYG3_9EUKA</name>
<keyword evidence="8" id="KW-0521">NADP</keyword>
<dbReference type="InterPro" id="IPR058923">
    <property type="entry name" value="RCC1-like_dom"/>
</dbReference>
<feature type="repeat" description="RCC1" evidence="7">
    <location>
        <begin position="187"/>
        <end position="238"/>
    </location>
</feature>
<dbReference type="EMBL" id="GIBP01000669">
    <property type="protein sequence ID" value="NDV29638.1"/>
    <property type="molecule type" value="Transcribed_RNA"/>
</dbReference>
<dbReference type="PROSITE" id="PS50012">
    <property type="entry name" value="RCC1_3"/>
    <property type="match status" value="4"/>
</dbReference>
<evidence type="ECO:0000313" key="11">
    <source>
        <dbReference type="EMBL" id="NDV29638.1"/>
    </source>
</evidence>
<evidence type="ECO:0000259" key="10">
    <source>
        <dbReference type="Pfam" id="PF25390"/>
    </source>
</evidence>
<evidence type="ECO:0000256" key="3">
    <source>
        <dbReference type="ARBA" id="ARBA00022679"/>
    </source>
</evidence>
<protein>
    <recommendedName>
        <fullName evidence="8">NAD(P)(+)--arginine ADP-ribosyltransferase</fullName>
        <ecNumber evidence="8">2.4.2.31</ecNumber>
    </recommendedName>
    <alternativeName>
        <fullName evidence="8">Mono(ADP-ribosyl)transferase</fullName>
    </alternativeName>
</protein>
<keyword evidence="3 8" id="KW-0808">Transferase</keyword>
<evidence type="ECO:0000256" key="8">
    <source>
        <dbReference type="RuleBase" id="RU361228"/>
    </source>
</evidence>
<dbReference type="GO" id="GO:0106274">
    <property type="term" value="F:NAD+-protein-arginine ADP-ribosyltransferase activity"/>
    <property type="evidence" value="ECO:0007669"/>
    <property type="project" value="UniProtKB-EC"/>
</dbReference>
<dbReference type="InterPro" id="IPR000768">
    <property type="entry name" value="ART"/>
</dbReference>
<feature type="repeat" description="RCC1" evidence="7">
    <location>
        <begin position="37"/>
        <end position="86"/>
    </location>
</feature>
<evidence type="ECO:0000256" key="9">
    <source>
        <dbReference type="SAM" id="Coils"/>
    </source>
</evidence>
<dbReference type="InterPro" id="IPR000408">
    <property type="entry name" value="Reg_chr_condens"/>
</dbReference>
<dbReference type="PRINTS" id="PR00633">
    <property type="entry name" value="RCCNDNSATION"/>
</dbReference>
<feature type="repeat" description="RCC1" evidence="7">
    <location>
        <begin position="136"/>
        <end position="187"/>
    </location>
</feature>
<dbReference type="Pfam" id="PF25390">
    <property type="entry name" value="WD40_RLD"/>
    <property type="match status" value="1"/>
</dbReference>
<reference evidence="11" key="1">
    <citation type="journal article" date="2020" name="J. Eukaryot. Microbiol.">
        <title>De novo Sequencing, Assembly and Annotation of the Transcriptome for the Free-Living Testate Amoeba Arcella intermedia.</title>
        <authorList>
            <person name="Ribeiro G.M."/>
            <person name="Porfirio-Sousa A.L."/>
            <person name="Maurer-Alcala X.X."/>
            <person name="Katz L.A."/>
            <person name="Lahr D.J.G."/>
        </authorList>
    </citation>
    <scope>NUCLEOTIDE SEQUENCE</scope>
</reference>
<comment type="similarity">
    <text evidence="1 8">Belongs to the Arg-specific ADP-ribosyltransferase family.</text>
</comment>
<comment type="catalytic activity">
    <reaction evidence="6 8">
        <text>L-arginyl-[protein] + NAD(+) = N(omega)-(ADP-D-ribosyl)-L-arginyl-[protein] + nicotinamide + H(+)</text>
        <dbReference type="Rhea" id="RHEA:19149"/>
        <dbReference type="Rhea" id="RHEA-COMP:10532"/>
        <dbReference type="Rhea" id="RHEA-COMP:15087"/>
        <dbReference type="ChEBI" id="CHEBI:15378"/>
        <dbReference type="ChEBI" id="CHEBI:17154"/>
        <dbReference type="ChEBI" id="CHEBI:29965"/>
        <dbReference type="ChEBI" id="CHEBI:57540"/>
        <dbReference type="ChEBI" id="CHEBI:142554"/>
        <dbReference type="EC" id="2.4.2.31"/>
    </reaction>
</comment>
<keyword evidence="5" id="KW-0677">Repeat</keyword>
<keyword evidence="9" id="KW-0175">Coiled coil</keyword>
<dbReference type="AlphaFoldDB" id="A0A6B2KYG3"/>
<dbReference type="InterPro" id="IPR009091">
    <property type="entry name" value="RCC1/BLIP-II"/>
</dbReference>
<dbReference type="InterPro" id="IPR051210">
    <property type="entry name" value="Ub_ligase/GEF_domain"/>
</dbReference>
<evidence type="ECO:0000256" key="1">
    <source>
        <dbReference type="ARBA" id="ARBA00009558"/>
    </source>
</evidence>
<organism evidence="11">
    <name type="scientific">Arcella intermedia</name>
    <dbReference type="NCBI Taxonomy" id="1963864"/>
    <lineage>
        <taxon>Eukaryota</taxon>
        <taxon>Amoebozoa</taxon>
        <taxon>Tubulinea</taxon>
        <taxon>Elardia</taxon>
        <taxon>Arcellinida</taxon>
        <taxon>Sphaerothecina</taxon>
        <taxon>Arcellidae</taxon>
        <taxon>Arcella</taxon>
    </lineage>
</organism>
<dbReference type="PROSITE" id="PS51996">
    <property type="entry name" value="TR_MART"/>
    <property type="match status" value="1"/>
</dbReference>
<keyword evidence="4" id="KW-0548">Nucleotidyltransferase</keyword>
<dbReference type="EC" id="2.4.2.31" evidence="8"/>
<keyword evidence="8" id="KW-0520">NAD</keyword>
<evidence type="ECO:0000256" key="5">
    <source>
        <dbReference type="ARBA" id="ARBA00022737"/>
    </source>
</evidence>
<dbReference type="PANTHER" id="PTHR22870">
    <property type="entry name" value="REGULATOR OF CHROMOSOME CONDENSATION"/>
    <property type="match status" value="1"/>
</dbReference>
<proteinExistence type="inferred from homology"/>
<dbReference type="Gene3D" id="3.90.176.10">
    <property type="entry name" value="Toxin ADP-ribosyltransferase, Chain A, domain 1"/>
    <property type="match status" value="1"/>
</dbReference>
<keyword evidence="2 8" id="KW-0328">Glycosyltransferase</keyword>